<gene>
    <name evidence="2" type="ORF">ITI46_16265</name>
</gene>
<accession>A0ABS3XCW2</accession>
<sequence>MGERKIPGGGWTVAVVVAAVLASCSQQAMDESRGGDRGGDRSEQQRSAPLSVAAVERMAARPGTDCPVHYDLAGAARAAGVAGAGAVEARSVEGERPDGADSPLAQAGGALVDCGYRLGEERIRLFTVAVTKGTAVNVLLPQIQHDAALSMDALLAYADRARRAKRGEPLLTSTGNVAAVRLPTAGDGDLALVLSIGKHHTRLSRDQVTKLATHLADQARSQASARGSRPPERSAG</sequence>
<dbReference type="PROSITE" id="PS51257">
    <property type="entry name" value="PROKAR_LIPOPROTEIN"/>
    <property type="match status" value="1"/>
</dbReference>
<dbReference type="Proteomes" id="UP001519064">
    <property type="component" value="Unassembled WGS sequence"/>
</dbReference>
<feature type="region of interest" description="Disordered" evidence="1">
    <location>
        <begin position="27"/>
        <end position="50"/>
    </location>
</feature>
<dbReference type="EMBL" id="JADKMA010000074">
    <property type="protein sequence ID" value="MBO8193210.1"/>
    <property type="molecule type" value="Genomic_DNA"/>
</dbReference>
<feature type="region of interest" description="Disordered" evidence="1">
    <location>
        <begin position="214"/>
        <end position="236"/>
    </location>
</feature>
<proteinExistence type="predicted"/>
<organism evidence="2 3">
    <name type="scientific">Streptomyces oryzae</name>
    <dbReference type="NCBI Taxonomy" id="1434886"/>
    <lineage>
        <taxon>Bacteria</taxon>
        <taxon>Bacillati</taxon>
        <taxon>Actinomycetota</taxon>
        <taxon>Actinomycetes</taxon>
        <taxon>Kitasatosporales</taxon>
        <taxon>Streptomycetaceae</taxon>
        <taxon>Streptomyces</taxon>
    </lineage>
</organism>
<keyword evidence="3" id="KW-1185">Reference proteome</keyword>
<evidence type="ECO:0000256" key="1">
    <source>
        <dbReference type="SAM" id="MobiDB-lite"/>
    </source>
</evidence>
<evidence type="ECO:0000313" key="2">
    <source>
        <dbReference type="EMBL" id="MBO8193210.1"/>
    </source>
</evidence>
<protein>
    <recommendedName>
        <fullName evidence="4">DUF3558 domain-containing protein</fullName>
    </recommendedName>
</protein>
<feature type="compositionally biased region" description="Basic and acidic residues" evidence="1">
    <location>
        <begin position="30"/>
        <end position="44"/>
    </location>
</feature>
<evidence type="ECO:0008006" key="4">
    <source>
        <dbReference type="Google" id="ProtNLM"/>
    </source>
</evidence>
<comment type="caution">
    <text evidence="2">The sequence shown here is derived from an EMBL/GenBank/DDBJ whole genome shotgun (WGS) entry which is preliminary data.</text>
</comment>
<name>A0ABS3XCW2_9ACTN</name>
<evidence type="ECO:0000313" key="3">
    <source>
        <dbReference type="Proteomes" id="UP001519064"/>
    </source>
</evidence>
<reference evidence="2 3" key="1">
    <citation type="submission" date="2020-11" db="EMBL/GenBank/DDBJ databases">
        <title>Streptomyces spirodelae sp. nov., isolated from duckweed.</title>
        <authorList>
            <person name="Saimee Y."/>
            <person name="Duangmal K."/>
        </authorList>
    </citation>
    <scope>NUCLEOTIDE SEQUENCE [LARGE SCALE GENOMIC DNA]</scope>
    <source>
        <strain evidence="2 3">S16-07</strain>
    </source>
</reference>
<dbReference type="RefSeq" id="WP_209240275.1">
    <property type="nucleotide sequence ID" value="NZ_JADKMA010000074.1"/>
</dbReference>